<dbReference type="EMBL" id="QWVT01000008">
    <property type="protein sequence ID" value="RID87783.1"/>
    <property type="molecule type" value="Genomic_DNA"/>
</dbReference>
<evidence type="ECO:0000313" key="3">
    <source>
        <dbReference type="Proteomes" id="UP000265816"/>
    </source>
</evidence>
<dbReference type="GO" id="GO:0035336">
    <property type="term" value="P:long-chain fatty-acyl-CoA metabolic process"/>
    <property type="evidence" value="ECO:0007669"/>
    <property type="project" value="TreeGrafter"/>
</dbReference>
<organism evidence="2 3">
    <name type="scientific">Mesobacillus zeae</name>
    <dbReference type="NCBI Taxonomy" id="1917180"/>
    <lineage>
        <taxon>Bacteria</taxon>
        <taxon>Bacillati</taxon>
        <taxon>Bacillota</taxon>
        <taxon>Bacilli</taxon>
        <taxon>Bacillales</taxon>
        <taxon>Bacillaceae</taxon>
        <taxon>Mesobacillus</taxon>
    </lineage>
</organism>
<dbReference type="Pfam" id="PF07993">
    <property type="entry name" value="NAD_binding_4"/>
    <property type="match status" value="1"/>
</dbReference>
<dbReference type="RefSeq" id="WP_119111355.1">
    <property type="nucleotide sequence ID" value="NZ_CBCSEO010000001.1"/>
</dbReference>
<name>A0A398BK69_9BACI</name>
<dbReference type="SUPFAM" id="SSF51735">
    <property type="entry name" value="NAD(P)-binding Rossmann-fold domains"/>
    <property type="match status" value="1"/>
</dbReference>
<protein>
    <submittedName>
        <fullName evidence="2">NAD-dependent epimerase/dehydratase family protein</fullName>
    </submittedName>
</protein>
<dbReference type="PANTHER" id="PTHR11011:SF60">
    <property type="entry name" value="FATTY ACYL-COA REDUCTASE-RELATED"/>
    <property type="match status" value="1"/>
</dbReference>
<dbReference type="AlphaFoldDB" id="A0A398BK69"/>
<dbReference type="GO" id="GO:0080019">
    <property type="term" value="F:alcohol-forming very long-chain fatty acyl-CoA reductase activity"/>
    <property type="evidence" value="ECO:0007669"/>
    <property type="project" value="InterPro"/>
</dbReference>
<sequence>MEQGYFFTGFPGFICNQLIREMLSKCYGNVYVLVLPAMAERAKSERHAIMQEFSLEDGQFRLIEGDITVPGLAISTVDMGELKEKVTHVFHLAAIYDLAVPKDAAFRVNVEGTRNVNEWVKGMKNIQRYTYFSTAYVAGKREGILYEDELVRPPGFKNYYEETKFEAEGLVEKMKAAVPVTIIRPGIVKGNSRTGETIKFDGPYFIMNFIDRLRFMPWLPRMGTSKAVVNLVPVDYIIEAAAFLTLLEKSAGRTYHLTDPKPYSVSEIYEMMLFELLNKKPKGTLPIGLAKAGLQLSTVRKYLGVEKEALDYFTWLGEFDCTQAQDDLKGSGIQCPDFKEGISSMADFYMKKKNEPTYRIKIV</sequence>
<dbReference type="PANTHER" id="PTHR11011">
    <property type="entry name" value="MALE STERILITY PROTEIN 2-RELATED"/>
    <property type="match status" value="1"/>
</dbReference>
<evidence type="ECO:0000313" key="2">
    <source>
        <dbReference type="EMBL" id="RID87783.1"/>
    </source>
</evidence>
<dbReference type="Gene3D" id="3.40.50.720">
    <property type="entry name" value="NAD(P)-binding Rossmann-like Domain"/>
    <property type="match status" value="1"/>
</dbReference>
<comment type="caution">
    <text evidence="2">The sequence shown here is derived from an EMBL/GenBank/DDBJ whole genome shotgun (WGS) entry which is preliminary data.</text>
</comment>
<dbReference type="OrthoDB" id="9807212at2"/>
<dbReference type="CDD" id="cd05263">
    <property type="entry name" value="MupV_like_SDR_e"/>
    <property type="match status" value="1"/>
</dbReference>
<feature type="domain" description="Thioester reductase (TE)" evidence="1">
    <location>
        <begin position="8"/>
        <end position="240"/>
    </location>
</feature>
<dbReference type="InterPro" id="IPR013120">
    <property type="entry name" value="FAR_NAD-bd"/>
</dbReference>
<evidence type="ECO:0000259" key="1">
    <source>
        <dbReference type="Pfam" id="PF07993"/>
    </source>
</evidence>
<proteinExistence type="predicted"/>
<dbReference type="InterPro" id="IPR026055">
    <property type="entry name" value="FAR"/>
</dbReference>
<reference evidence="2 3" key="1">
    <citation type="submission" date="2018-08" db="EMBL/GenBank/DDBJ databases">
        <title>Bacillus jemisoniae sp. nov., Bacillus chryseoplanitiae sp. nov., Bacillus resnikiae sp. nov., and Bacillus frankliniae sp. nov., isolated from Viking spacecraft and associated surfaces.</title>
        <authorList>
            <person name="Seuylemezian A."/>
            <person name="Vaishampayan P."/>
        </authorList>
    </citation>
    <scope>NUCLEOTIDE SEQUENCE [LARGE SCALE GENOMIC DNA]</scope>
    <source>
        <strain evidence="2 3">JJ-247</strain>
    </source>
</reference>
<gene>
    <name evidence="2" type="ORF">D1970_02755</name>
</gene>
<dbReference type="Proteomes" id="UP000265816">
    <property type="component" value="Unassembled WGS sequence"/>
</dbReference>
<dbReference type="InterPro" id="IPR036291">
    <property type="entry name" value="NAD(P)-bd_dom_sf"/>
</dbReference>
<accession>A0A398BK69</accession>
<keyword evidence="3" id="KW-1185">Reference proteome</keyword>